<proteinExistence type="predicted"/>
<organism evidence="2 3">
    <name type="scientific">Rhodocollybia butyracea</name>
    <dbReference type="NCBI Taxonomy" id="206335"/>
    <lineage>
        <taxon>Eukaryota</taxon>
        <taxon>Fungi</taxon>
        <taxon>Dikarya</taxon>
        <taxon>Basidiomycota</taxon>
        <taxon>Agaricomycotina</taxon>
        <taxon>Agaricomycetes</taxon>
        <taxon>Agaricomycetidae</taxon>
        <taxon>Agaricales</taxon>
        <taxon>Marasmiineae</taxon>
        <taxon>Omphalotaceae</taxon>
        <taxon>Rhodocollybia</taxon>
    </lineage>
</organism>
<evidence type="ECO:0000313" key="2">
    <source>
        <dbReference type="EMBL" id="KAF9061114.1"/>
    </source>
</evidence>
<keyword evidence="1" id="KW-0472">Membrane</keyword>
<comment type="caution">
    <text evidence="2">The sequence shown here is derived from an EMBL/GenBank/DDBJ whole genome shotgun (WGS) entry which is preliminary data.</text>
</comment>
<evidence type="ECO:0000313" key="3">
    <source>
        <dbReference type="Proteomes" id="UP000772434"/>
    </source>
</evidence>
<gene>
    <name evidence="2" type="ORF">BDP27DRAFT_1338683</name>
</gene>
<protein>
    <submittedName>
        <fullName evidence="2">Uncharacterized protein</fullName>
    </submittedName>
</protein>
<keyword evidence="1" id="KW-1133">Transmembrane helix</keyword>
<dbReference type="EMBL" id="JADNRY010000214">
    <property type="protein sequence ID" value="KAF9061114.1"/>
    <property type="molecule type" value="Genomic_DNA"/>
</dbReference>
<name>A0A9P5U098_9AGAR</name>
<reference evidence="2" key="1">
    <citation type="submission" date="2020-11" db="EMBL/GenBank/DDBJ databases">
        <authorList>
            <consortium name="DOE Joint Genome Institute"/>
            <person name="Ahrendt S."/>
            <person name="Riley R."/>
            <person name="Andreopoulos W."/>
            <person name="Labutti K."/>
            <person name="Pangilinan J."/>
            <person name="Ruiz-Duenas F.J."/>
            <person name="Barrasa J.M."/>
            <person name="Sanchez-Garcia M."/>
            <person name="Camarero S."/>
            <person name="Miyauchi S."/>
            <person name="Serrano A."/>
            <person name="Linde D."/>
            <person name="Babiker R."/>
            <person name="Drula E."/>
            <person name="Ayuso-Fernandez I."/>
            <person name="Pacheco R."/>
            <person name="Padilla G."/>
            <person name="Ferreira P."/>
            <person name="Barriuso J."/>
            <person name="Kellner H."/>
            <person name="Castanera R."/>
            <person name="Alfaro M."/>
            <person name="Ramirez L."/>
            <person name="Pisabarro A.G."/>
            <person name="Kuo A."/>
            <person name="Tritt A."/>
            <person name="Lipzen A."/>
            <person name="He G."/>
            <person name="Yan M."/>
            <person name="Ng V."/>
            <person name="Cullen D."/>
            <person name="Martin F."/>
            <person name="Rosso M.-N."/>
            <person name="Henrissat B."/>
            <person name="Hibbett D."/>
            <person name="Martinez A.T."/>
            <person name="Grigoriev I.V."/>
        </authorList>
    </citation>
    <scope>NUCLEOTIDE SEQUENCE</scope>
    <source>
        <strain evidence="2">AH 40177</strain>
    </source>
</reference>
<feature type="non-terminal residue" evidence="2">
    <location>
        <position position="1"/>
    </location>
</feature>
<accession>A0A9P5U098</accession>
<dbReference type="Proteomes" id="UP000772434">
    <property type="component" value="Unassembled WGS sequence"/>
</dbReference>
<keyword evidence="3" id="KW-1185">Reference proteome</keyword>
<feature type="transmembrane region" description="Helical" evidence="1">
    <location>
        <begin position="34"/>
        <end position="56"/>
    </location>
</feature>
<evidence type="ECO:0000256" key="1">
    <source>
        <dbReference type="SAM" id="Phobius"/>
    </source>
</evidence>
<sequence>MIPSIHSPSFLQSYICFYAHPAASAYVHRCLSSLILLLAILVFSTLRLLPIATPVLEYPLMSSTV</sequence>
<dbReference type="AlphaFoldDB" id="A0A9P5U098"/>
<keyword evidence="1" id="KW-0812">Transmembrane</keyword>